<gene>
    <name evidence="1" type="ORF">RFULGI_LOCUS10210</name>
</gene>
<evidence type="ECO:0000313" key="2">
    <source>
        <dbReference type="Proteomes" id="UP000789396"/>
    </source>
</evidence>
<sequence length="145" mass="17104">MGLQTKAFASFLHSLCNKELQPQHFFTDKDFAQISATKEYIEKAIKEKIKSCKKIKQTQYQPNDAIEEFSFIDPDFKPDLTRTNPEYYIIYNPELANTNNLIEIDEVFDLEMRQICREKVTAIRYIADHLEQELLATNLNYISWV</sequence>
<organism evidence="1 2">
    <name type="scientific">Racocetra fulgida</name>
    <dbReference type="NCBI Taxonomy" id="60492"/>
    <lineage>
        <taxon>Eukaryota</taxon>
        <taxon>Fungi</taxon>
        <taxon>Fungi incertae sedis</taxon>
        <taxon>Mucoromycota</taxon>
        <taxon>Glomeromycotina</taxon>
        <taxon>Glomeromycetes</taxon>
        <taxon>Diversisporales</taxon>
        <taxon>Gigasporaceae</taxon>
        <taxon>Racocetra</taxon>
    </lineage>
</organism>
<keyword evidence="2" id="KW-1185">Reference proteome</keyword>
<dbReference type="AlphaFoldDB" id="A0A9N9EX43"/>
<reference evidence="1" key="1">
    <citation type="submission" date="2021-06" db="EMBL/GenBank/DDBJ databases">
        <authorList>
            <person name="Kallberg Y."/>
            <person name="Tangrot J."/>
            <person name="Rosling A."/>
        </authorList>
    </citation>
    <scope>NUCLEOTIDE SEQUENCE</scope>
    <source>
        <strain evidence="1">IN212</strain>
    </source>
</reference>
<accession>A0A9N9EX43</accession>
<comment type="caution">
    <text evidence="1">The sequence shown here is derived from an EMBL/GenBank/DDBJ whole genome shotgun (WGS) entry which is preliminary data.</text>
</comment>
<evidence type="ECO:0000313" key="1">
    <source>
        <dbReference type="EMBL" id="CAG8696102.1"/>
    </source>
</evidence>
<name>A0A9N9EX43_9GLOM</name>
<proteinExistence type="predicted"/>
<feature type="non-terminal residue" evidence="1">
    <location>
        <position position="145"/>
    </location>
</feature>
<dbReference type="Proteomes" id="UP000789396">
    <property type="component" value="Unassembled WGS sequence"/>
</dbReference>
<dbReference type="EMBL" id="CAJVPZ010019764">
    <property type="protein sequence ID" value="CAG8696102.1"/>
    <property type="molecule type" value="Genomic_DNA"/>
</dbReference>
<protein>
    <submittedName>
        <fullName evidence="1">3746_t:CDS:1</fullName>
    </submittedName>
</protein>